<evidence type="ECO:0000313" key="2">
    <source>
        <dbReference type="Proteomes" id="UP001148838"/>
    </source>
</evidence>
<gene>
    <name evidence="1" type="ORF">ANN_18276</name>
</gene>
<dbReference type="PANTHER" id="PTHR47027:SF29">
    <property type="entry name" value="C2H2-TYPE DOMAIN-CONTAINING PROTEIN"/>
    <property type="match status" value="1"/>
</dbReference>
<comment type="caution">
    <text evidence="1">The sequence shown here is derived from an EMBL/GenBank/DDBJ whole genome shotgun (WGS) entry which is preliminary data.</text>
</comment>
<dbReference type="EMBL" id="JAJSOF020000023">
    <property type="protein sequence ID" value="KAJ4435660.1"/>
    <property type="molecule type" value="Genomic_DNA"/>
</dbReference>
<reference evidence="1 2" key="1">
    <citation type="journal article" date="2022" name="Allergy">
        <title>Genome assembly and annotation of Periplaneta americana reveal a comprehensive cockroach allergen profile.</title>
        <authorList>
            <person name="Wang L."/>
            <person name="Xiong Q."/>
            <person name="Saelim N."/>
            <person name="Wang L."/>
            <person name="Nong W."/>
            <person name="Wan A.T."/>
            <person name="Shi M."/>
            <person name="Liu X."/>
            <person name="Cao Q."/>
            <person name="Hui J.H.L."/>
            <person name="Sookrung N."/>
            <person name="Leung T.F."/>
            <person name="Tungtrongchitr A."/>
            <person name="Tsui S.K.W."/>
        </authorList>
    </citation>
    <scope>NUCLEOTIDE SEQUENCE [LARGE SCALE GENOMIC DNA]</scope>
    <source>
        <strain evidence="1">PWHHKU_190912</strain>
    </source>
</reference>
<proteinExistence type="predicted"/>
<keyword evidence="2" id="KW-1185">Reference proteome</keyword>
<name>A0ABQ8SQE2_PERAM</name>
<dbReference type="Proteomes" id="UP001148838">
    <property type="component" value="Unassembled WGS sequence"/>
</dbReference>
<protein>
    <submittedName>
        <fullName evidence="1">Uncharacterized protein</fullName>
    </submittedName>
</protein>
<organism evidence="1 2">
    <name type="scientific">Periplaneta americana</name>
    <name type="common">American cockroach</name>
    <name type="synonym">Blatta americana</name>
    <dbReference type="NCBI Taxonomy" id="6978"/>
    <lineage>
        <taxon>Eukaryota</taxon>
        <taxon>Metazoa</taxon>
        <taxon>Ecdysozoa</taxon>
        <taxon>Arthropoda</taxon>
        <taxon>Hexapoda</taxon>
        <taxon>Insecta</taxon>
        <taxon>Pterygota</taxon>
        <taxon>Neoptera</taxon>
        <taxon>Polyneoptera</taxon>
        <taxon>Dictyoptera</taxon>
        <taxon>Blattodea</taxon>
        <taxon>Blattoidea</taxon>
        <taxon>Blattidae</taxon>
        <taxon>Blattinae</taxon>
        <taxon>Periplaneta</taxon>
    </lineage>
</organism>
<accession>A0ABQ8SQE2</accession>
<dbReference type="PANTHER" id="PTHR47027">
    <property type="entry name" value="REVERSE TRANSCRIPTASE DOMAIN-CONTAINING PROTEIN"/>
    <property type="match status" value="1"/>
</dbReference>
<sequence>MRRRQMENGAILKALSSLENANIFLESTVYYVGGQVAQLVEQLATDWKVRGSIPGSDRIFSRCLTFRTAPRFTQPPIKLSTGSFPEVKGGQSVVPTTPPHSSAEVILASSTGDLSIEAAQLERAIRTNDTLRVKRFLDLHHDKFQYNTSKTKVLTNDAERQMIVNNANIEFVTQYIYLGQTISFQSSIGKDIDRRIASAWRKFWSLSFILMDKSQKLQDNRQIFNSCIAPVLLYGAQSWSLTKK</sequence>
<evidence type="ECO:0000313" key="1">
    <source>
        <dbReference type="EMBL" id="KAJ4435660.1"/>
    </source>
</evidence>